<keyword evidence="2" id="KW-0479">Metal-binding</keyword>
<organism evidence="7 8">
    <name type="scientific">Exophiala spinifera</name>
    <dbReference type="NCBI Taxonomy" id="91928"/>
    <lineage>
        <taxon>Eukaryota</taxon>
        <taxon>Fungi</taxon>
        <taxon>Dikarya</taxon>
        <taxon>Ascomycota</taxon>
        <taxon>Pezizomycotina</taxon>
        <taxon>Eurotiomycetes</taxon>
        <taxon>Chaetothyriomycetidae</taxon>
        <taxon>Chaetothyriales</taxon>
        <taxon>Herpotrichiellaceae</taxon>
        <taxon>Exophiala</taxon>
    </lineage>
</organism>
<dbReference type="AlphaFoldDB" id="A0A0D1ZP80"/>
<dbReference type="GeneID" id="27334474"/>
<dbReference type="OrthoDB" id="426882at2759"/>
<dbReference type="Proteomes" id="UP000053328">
    <property type="component" value="Unassembled WGS sequence"/>
</dbReference>
<dbReference type="Gene3D" id="2.102.10.10">
    <property type="entry name" value="Rieske [2Fe-2S] iron-sulphur domain"/>
    <property type="match status" value="1"/>
</dbReference>
<evidence type="ECO:0000256" key="1">
    <source>
        <dbReference type="ARBA" id="ARBA00022714"/>
    </source>
</evidence>
<dbReference type="SUPFAM" id="SSF50022">
    <property type="entry name" value="ISP domain"/>
    <property type="match status" value="1"/>
</dbReference>
<dbReference type="RefSeq" id="XP_016234823.1">
    <property type="nucleotide sequence ID" value="XM_016381721.1"/>
</dbReference>
<dbReference type="HOGENOM" id="CLU_026244_1_0_1"/>
<protein>
    <recommendedName>
        <fullName evidence="6">Rieske domain-containing protein</fullName>
    </recommendedName>
</protein>
<dbReference type="InterPro" id="IPR036922">
    <property type="entry name" value="Rieske_2Fe-2S_sf"/>
</dbReference>
<evidence type="ECO:0000256" key="2">
    <source>
        <dbReference type="ARBA" id="ARBA00022723"/>
    </source>
</evidence>
<evidence type="ECO:0000313" key="7">
    <source>
        <dbReference type="EMBL" id="KIW14607.1"/>
    </source>
</evidence>
<feature type="domain" description="Rieske" evidence="6">
    <location>
        <begin position="90"/>
        <end position="179"/>
    </location>
</feature>
<dbReference type="STRING" id="91928.A0A0D1ZP80"/>
<dbReference type="Pfam" id="PF00355">
    <property type="entry name" value="Rieske"/>
    <property type="match status" value="1"/>
</dbReference>
<dbReference type="EMBL" id="KN847496">
    <property type="protein sequence ID" value="KIW14607.1"/>
    <property type="molecule type" value="Genomic_DNA"/>
</dbReference>
<evidence type="ECO:0000259" key="6">
    <source>
        <dbReference type="PROSITE" id="PS51296"/>
    </source>
</evidence>
<dbReference type="InterPro" id="IPR017941">
    <property type="entry name" value="Rieske_2Fe-2S"/>
</dbReference>
<keyword evidence="8" id="KW-1185">Reference proteome</keyword>
<dbReference type="VEuPathDB" id="FungiDB:PV08_07391"/>
<accession>A0A0D1ZP80</accession>
<dbReference type="PROSITE" id="PS51296">
    <property type="entry name" value="RIESKE"/>
    <property type="match status" value="1"/>
</dbReference>
<dbReference type="PANTHER" id="PTHR43756:SF6">
    <property type="entry name" value="CLUSTER-BINDING PROTEIN, PUTATIVE (AFU_ORTHOLOGUE AFUA_6G03920)-RELATED"/>
    <property type="match status" value="1"/>
</dbReference>
<keyword evidence="1" id="KW-0001">2Fe-2S</keyword>
<dbReference type="GO" id="GO:0016491">
    <property type="term" value="F:oxidoreductase activity"/>
    <property type="evidence" value="ECO:0007669"/>
    <property type="project" value="UniProtKB-KW"/>
</dbReference>
<keyword evidence="3" id="KW-0560">Oxidoreductase</keyword>
<evidence type="ECO:0000313" key="8">
    <source>
        <dbReference type="Proteomes" id="UP000053328"/>
    </source>
</evidence>
<evidence type="ECO:0000256" key="3">
    <source>
        <dbReference type="ARBA" id="ARBA00023002"/>
    </source>
</evidence>
<sequence>MDSTWLRQHEWLTGVLLATGLCAVVMLGSRQVGTINVNTASSRTPRKLLSELDEHTPGEVAKVPDLPEGYWTSRSHFNLEKRAIFVKVPVAVAHASEFDSPGQYRVIDHPAGLPLVLVLGKDRVLRCFHNVCRHRAYPVVSTRREGRTPLLSCGYHGWTYDLKGQLIKAPKFDDVEGFERDNIRLHQVYTWVDSEGIVLVDLSRNAAVDNDALVSEGRYRNQRVERWQVPGKFNWKMTEFEDAFSPLSLDAANASSIVERVLGKRLVRLFQTRQVDYSQPSMLSALFVERNGSTRLFISISPTEVDRCVVSCTLITPPFTPSTSSKPEDVIGAVKSEISTSVSYLEKTYRQIAASDNW</sequence>
<keyword evidence="5" id="KW-0411">Iron-sulfur</keyword>
<dbReference type="PANTHER" id="PTHR43756">
    <property type="entry name" value="CHOLINE MONOOXYGENASE, CHLOROPLASTIC"/>
    <property type="match status" value="1"/>
</dbReference>
<proteinExistence type="predicted"/>
<evidence type="ECO:0000256" key="5">
    <source>
        <dbReference type="ARBA" id="ARBA00023014"/>
    </source>
</evidence>
<keyword evidence="4" id="KW-0408">Iron</keyword>
<name>A0A0D1ZP80_9EURO</name>
<dbReference type="GO" id="GO:0051537">
    <property type="term" value="F:2 iron, 2 sulfur cluster binding"/>
    <property type="evidence" value="ECO:0007669"/>
    <property type="project" value="UniProtKB-KW"/>
</dbReference>
<dbReference type="PRINTS" id="PR00090">
    <property type="entry name" value="RNGDIOXGNASE"/>
</dbReference>
<dbReference type="GO" id="GO:0046872">
    <property type="term" value="F:metal ion binding"/>
    <property type="evidence" value="ECO:0007669"/>
    <property type="project" value="UniProtKB-KW"/>
</dbReference>
<evidence type="ECO:0000256" key="4">
    <source>
        <dbReference type="ARBA" id="ARBA00023004"/>
    </source>
</evidence>
<reference evidence="7 8" key="1">
    <citation type="submission" date="2015-01" db="EMBL/GenBank/DDBJ databases">
        <title>The Genome Sequence of Exophiala spinifera CBS89968.</title>
        <authorList>
            <consortium name="The Broad Institute Genomics Platform"/>
            <person name="Cuomo C."/>
            <person name="de Hoog S."/>
            <person name="Gorbushina A."/>
            <person name="Stielow B."/>
            <person name="Teixiera M."/>
            <person name="Abouelleil A."/>
            <person name="Chapman S.B."/>
            <person name="Priest M."/>
            <person name="Young S.K."/>
            <person name="Wortman J."/>
            <person name="Nusbaum C."/>
            <person name="Birren B."/>
        </authorList>
    </citation>
    <scope>NUCLEOTIDE SEQUENCE [LARGE SCALE GENOMIC DNA]</scope>
    <source>
        <strain evidence="7 8">CBS 89968</strain>
    </source>
</reference>
<dbReference type="InterPro" id="IPR001663">
    <property type="entry name" value="Rng_hydr_dOase-A"/>
</dbReference>
<dbReference type="CDD" id="cd03469">
    <property type="entry name" value="Rieske_RO_Alpha_N"/>
    <property type="match status" value="1"/>
</dbReference>
<gene>
    <name evidence="7" type="ORF">PV08_07391</name>
</gene>